<evidence type="ECO:0000256" key="1">
    <source>
        <dbReference type="SAM" id="Phobius"/>
    </source>
</evidence>
<evidence type="ECO:0000313" key="2">
    <source>
        <dbReference type="EMBL" id="KAA1121783.1"/>
    </source>
</evidence>
<keyword evidence="1" id="KW-1133">Transmembrane helix</keyword>
<keyword evidence="1" id="KW-0812">Transmembrane</keyword>
<proteinExistence type="predicted"/>
<comment type="caution">
    <text evidence="2">The sequence shown here is derived from an EMBL/GenBank/DDBJ whole genome shotgun (WGS) entry which is preliminary data.</text>
</comment>
<feature type="transmembrane region" description="Helical" evidence="1">
    <location>
        <begin position="250"/>
        <end position="269"/>
    </location>
</feature>
<reference evidence="2 3" key="1">
    <citation type="submission" date="2019-05" db="EMBL/GenBank/DDBJ databases">
        <title>Emergence of the Ug99 lineage of the wheat stem rust pathogen through somatic hybridization.</title>
        <authorList>
            <person name="Li F."/>
            <person name="Upadhyaya N.M."/>
            <person name="Sperschneider J."/>
            <person name="Matny O."/>
            <person name="Nguyen-Phuc H."/>
            <person name="Mago R."/>
            <person name="Raley C."/>
            <person name="Miller M.E."/>
            <person name="Silverstein K.A.T."/>
            <person name="Henningsen E."/>
            <person name="Hirsch C.D."/>
            <person name="Visser B."/>
            <person name="Pretorius Z.A."/>
            <person name="Steffenson B.J."/>
            <person name="Schwessinger B."/>
            <person name="Dodds P.N."/>
            <person name="Figueroa M."/>
        </authorList>
    </citation>
    <scope>NUCLEOTIDE SEQUENCE [LARGE SCALE GENOMIC DNA]</scope>
    <source>
        <strain evidence="2 3">Ug99</strain>
    </source>
</reference>
<evidence type="ECO:0000313" key="3">
    <source>
        <dbReference type="Proteomes" id="UP000325313"/>
    </source>
</evidence>
<sequence>MKARQETPSVQLIAEQEQASGFNGWEALTRNDHLKYTAISNKEIGRVLVRWKKVSSLKLQTTKGDGFPFAVTTIPGIGVDSSGLLYTGNETLRFQTKGNAVNIRVSKASQENDVKAVRTTYCSLNRKRNQFTVGRRWNIDQFIRSTNVSGNFNTVYGARRLRNERNDEQDHSTICKGRETFSLEEFCIKLTGEVENRSESEAVALEATQRTVIKLKGVASEATQRTIMRSGFKDDTSRLGIAWLLSPHSLIFISSTCFILVSFFLRVVWTPLISFTTLKHRQAISKAQGNGLEGAKSDDGIDREPFTTLGCLLDIGPWANVNSFYDVIMRCRAL</sequence>
<accession>A0A5B0R9I3</accession>
<dbReference type="AlphaFoldDB" id="A0A5B0R9I3"/>
<dbReference type="Proteomes" id="UP000325313">
    <property type="component" value="Unassembled WGS sequence"/>
</dbReference>
<organism evidence="2 3">
    <name type="scientific">Puccinia graminis f. sp. tritici</name>
    <dbReference type="NCBI Taxonomy" id="56615"/>
    <lineage>
        <taxon>Eukaryota</taxon>
        <taxon>Fungi</taxon>
        <taxon>Dikarya</taxon>
        <taxon>Basidiomycota</taxon>
        <taxon>Pucciniomycotina</taxon>
        <taxon>Pucciniomycetes</taxon>
        <taxon>Pucciniales</taxon>
        <taxon>Pucciniaceae</taxon>
        <taxon>Puccinia</taxon>
    </lineage>
</organism>
<dbReference type="EMBL" id="VDEP01000237">
    <property type="protein sequence ID" value="KAA1121783.1"/>
    <property type="molecule type" value="Genomic_DNA"/>
</dbReference>
<gene>
    <name evidence="2" type="ORF">PGTUg99_029146</name>
</gene>
<keyword evidence="1" id="KW-0472">Membrane</keyword>
<protein>
    <submittedName>
        <fullName evidence="2">Uncharacterized protein</fullName>
    </submittedName>
</protein>
<name>A0A5B0R9I3_PUCGR</name>